<comment type="caution">
    <text evidence="1">The sequence shown here is derived from an EMBL/GenBank/DDBJ whole genome shotgun (WGS) entry which is preliminary data.</text>
</comment>
<organism evidence="1 2">
    <name type="scientific">Diversispora epigaea</name>
    <dbReference type="NCBI Taxonomy" id="1348612"/>
    <lineage>
        <taxon>Eukaryota</taxon>
        <taxon>Fungi</taxon>
        <taxon>Fungi incertae sedis</taxon>
        <taxon>Mucoromycota</taxon>
        <taxon>Glomeromycotina</taxon>
        <taxon>Glomeromycetes</taxon>
        <taxon>Diversisporales</taxon>
        <taxon>Diversisporaceae</taxon>
        <taxon>Diversispora</taxon>
    </lineage>
</organism>
<dbReference type="EMBL" id="PQFF01000102">
    <property type="protein sequence ID" value="RHZ82345.1"/>
    <property type="molecule type" value="Genomic_DNA"/>
</dbReference>
<gene>
    <name evidence="1" type="ORF">Glove_109g66</name>
</gene>
<dbReference type="Proteomes" id="UP000266861">
    <property type="component" value="Unassembled WGS sequence"/>
</dbReference>
<keyword evidence="2" id="KW-1185">Reference proteome</keyword>
<sequence>MTAAILHDYLILLEPGRTFCKKKIHTVTKIPMSTIYYNLKRLGKTEKILQLKGVGRSKVISRKMAQKIRRQIQKNLSILTRGLVTEPSRAISQPTILRHLQGLDY</sequence>
<evidence type="ECO:0000313" key="2">
    <source>
        <dbReference type="Proteomes" id="UP000266861"/>
    </source>
</evidence>
<name>A0A397J223_9GLOM</name>
<protein>
    <submittedName>
        <fullName evidence="1">Uncharacterized protein</fullName>
    </submittedName>
</protein>
<evidence type="ECO:0000313" key="1">
    <source>
        <dbReference type="EMBL" id="RHZ82345.1"/>
    </source>
</evidence>
<accession>A0A397J223</accession>
<dbReference type="OrthoDB" id="4843387at2759"/>
<dbReference type="AlphaFoldDB" id="A0A397J223"/>
<proteinExistence type="predicted"/>
<reference evidence="1 2" key="1">
    <citation type="submission" date="2018-08" db="EMBL/GenBank/DDBJ databases">
        <title>Genome and evolution of the arbuscular mycorrhizal fungus Diversispora epigaea (formerly Glomus versiforme) and its bacterial endosymbionts.</title>
        <authorList>
            <person name="Sun X."/>
            <person name="Fei Z."/>
            <person name="Harrison M."/>
        </authorList>
    </citation>
    <scope>NUCLEOTIDE SEQUENCE [LARGE SCALE GENOMIC DNA]</scope>
    <source>
        <strain evidence="1 2">IT104</strain>
    </source>
</reference>